<sequence>MSSDPKSVLAAANEAVSRGDHGGFLAHCTDDVVWHFIGDRTIEGKPAVRAYMDETYIQPPEFDVELMIADADHVVAIGRITLIDADGKRSTFDYSDAWRLRDGKLAELRAFVVEADGA</sequence>
<evidence type="ECO:0000259" key="1">
    <source>
        <dbReference type="Pfam" id="PF12680"/>
    </source>
</evidence>
<dbReference type="Pfam" id="PF12680">
    <property type="entry name" value="SnoaL_2"/>
    <property type="match status" value="1"/>
</dbReference>
<organism evidence="2 3">
    <name type="scientific">Luteimonas kalidii</name>
    <dbReference type="NCBI Taxonomy" id="3042025"/>
    <lineage>
        <taxon>Bacteria</taxon>
        <taxon>Pseudomonadati</taxon>
        <taxon>Pseudomonadota</taxon>
        <taxon>Gammaproteobacteria</taxon>
        <taxon>Lysobacterales</taxon>
        <taxon>Lysobacteraceae</taxon>
        <taxon>Luteimonas</taxon>
    </lineage>
</organism>
<protein>
    <submittedName>
        <fullName evidence="2">Nuclear transport factor 2 family protein</fullName>
    </submittedName>
</protein>
<proteinExistence type="predicted"/>
<dbReference type="RefSeq" id="WP_280577698.1">
    <property type="nucleotide sequence ID" value="NZ_JARXRO010000014.1"/>
</dbReference>
<dbReference type="Gene3D" id="3.10.450.50">
    <property type="match status" value="1"/>
</dbReference>
<dbReference type="InterPro" id="IPR037401">
    <property type="entry name" value="SnoaL-like"/>
</dbReference>
<reference evidence="2 3" key="1">
    <citation type="submission" date="2023-04" db="EMBL/GenBank/DDBJ databases">
        <title>Luteimonas sp. M1R5S59.</title>
        <authorList>
            <person name="Sun J.-Q."/>
        </authorList>
    </citation>
    <scope>NUCLEOTIDE SEQUENCE [LARGE SCALE GENOMIC DNA]</scope>
    <source>
        <strain evidence="2 3">M1R5S59</strain>
    </source>
</reference>
<dbReference type="InterPro" id="IPR032710">
    <property type="entry name" value="NTF2-like_dom_sf"/>
</dbReference>
<gene>
    <name evidence="2" type="ORF">QFW81_05770</name>
</gene>
<name>A0ABT6JRX0_9GAMM</name>
<evidence type="ECO:0000313" key="2">
    <source>
        <dbReference type="EMBL" id="MDH5833434.1"/>
    </source>
</evidence>
<comment type="caution">
    <text evidence="2">The sequence shown here is derived from an EMBL/GenBank/DDBJ whole genome shotgun (WGS) entry which is preliminary data.</text>
</comment>
<evidence type="ECO:0000313" key="3">
    <source>
        <dbReference type="Proteomes" id="UP001156873"/>
    </source>
</evidence>
<dbReference type="EMBL" id="JARXRO010000014">
    <property type="protein sequence ID" value="MDH5833434.1"/>
    <property type="molecule type" value="Genomic_DNA"/>
</dbReference>
<keyword evidence="3" id="KW-1185">Reference proteome</keyword>
<accession>A0ABT6JRX0</accession>
<dbReference type="SUPFAM" id="SSF54427">
    <property type="entry name" value="NTF2-like"/>
    <property type="match status" value="1"/>
</dbReference>
<dbReference type="Proteomes" id="UP001156873">
    <property type="component" value="Unassembled WGS sequence"/>
</dbReference>
<feature type="domain" description="SnoaL-like" evidence="1">
    <location>
        <begin position="12"/>
        <end position="107"/>
    </location>
</feature>